<evidence type="ECO:0000256" key="1">
    <source>
        <dbReference type="ARBA" id="ARBA00004477"/>
    </source>
</evidence>
<dbReference type="GO" id="GO:0000139">
    <property type="term" value="C:Golgi membrane"/>
    <property type="evidence" value="ECO:0007669"/>
    <property type="project" value="TreeGrafter"/>
</dbReference>
<keyword evidence="3" id="KW-0762">Sugar transport</keyword>
<feature type="transmembrane region" description="Helical" evidence="9">
    <location>
        <begin position="326"/>
        <end position="345"/>
    </location>
</feature>
<evidence type="ECO:0000313" key="10">
    <source>
        <dbReference type="EMBL" id="MBW0527766.1"/>
    </source>
</evidence>
<dbReference type="GO" id="GO:0005460">
    <property type="term" value="F:UDP-glucose transmembrane transporter activity"/>
    <property type="evidence" value="ECO:0007669"/>
    <property type="project" value="TreeGrafter"/>
</dbReference>
<feature type="transmembrane region" description="Helical" evidence="9">
    <location>
        <begin position="83"/>
        <end position="107"/>
    </location>
</feature>
<evidence type="ECO:0000256" key="4">
    <source>
        <dbReference type="ARBA" id="ARBA00022692"/>
    </source>
</evidence>
<dbReference type="GO" id="GO:0005789">
    <property type="term" value="C:endoplasmic reticulum membrane"/>
    <property type="evidence" value="ECO:0007669"/>
    <property type="project" value="UniProtKB-SubCell"/>
</dbReference>
<dbReference type="AlphaFoldDB" id="A0A9Q3EZP9"/>
<dbReference type="PANTHER" id="PTHR10778:SF10">
    <property type="entry name" value="SOLUTE CARRIER FAMILY 35 MEMBER B1"/>
    <property type="match status" value="1"/>
</dbReference>
<keyword evidence="5" id="KW-0256">Endoplasmic reticulum</keyword>
<keyword evidence="7 9" id="KW-0472">Membrane</keyword>
<proteinExistence type="predicted"/>
<dbReference type="OrthoDB" id="1601at2759"/>
<dbReference type="GO" id="GO:0005459">
    <property type="term" value="F:UDP-galactose transmembrane transporter activity"/>
    <property type="evidence" value="ECO:0007669"/>
    <property type="project" value="TreeGrafter"/>
</dbReference>
<comment type="subcellular location">
    <subcellularLocation>
        <location evidence="1">Endoplasmic reticulum membrane</location>
        <topology evidence="1">Multi-pass membrane protein</topology>
    </subcellularLocation>
</comment>
<comment type="caution">
    <text evidence="10">The sequence shown here is derived from an EMBL/GenBank/DDBJ whole genome shotgun (WGS) entry which is preliminary data.</text>
</comment>
<feature type="transmembrane region" description="Helical" evidence="9">
    <location>
        <begin position="273"/>
        <end position="295"/>
    </location>
</feature>
<dbReference type="EMBL" id="AVOT02033802">
    <property type="protein sequence ID" value="MBW0527766.1"/>
    <property type="molecule type" value="Genomic_DNA"/>
</dbReference>
<feature type="transmembrane region" description="Helical" evidence="9">
    <location>
        <begin position="43"/>
        <end position="63"/>
    </location>
</feature>
<keyword evidence="4 9" id="KW-0812">Transmembrane</keyword>
<dbReference type="Pfam" id="PF08449">
    <property type="entry name" value="UAA"/>
    <property type="match status" value="1"/>
</dbReference>
<evidence type="ECO:0000256" key="7">
    <source>
        <dbReference type="ARBA" id="ARBA00023136"/>
    </source>
</evidence>
<name>A0A9Q3EZP9_9BASI</name>
<evidence type="ECO:0000256" key="6">
    <source>
        <dbReference type="ARBA" id="ARBA00022989"/>
    </source>
</evidence>
<keyword evidence="6 9" id="KW-1133">Transmembrane helix</keyword>
<evidence type="ECO:0000256" key="9">
    <source>
        <dbReference type="SAM" id="Phobius"/>
    </source>
</evidence>
<accession>A0A9Q3EZP9</accession>
<evidence type="ECO:0000256" key="8">
    <source>
        <dbReference type="ARBA" id="ARBA00041103"/>
    </source>
</evidence>
<sequence>MKLTNKLYCCCIPWLSSATCQVTKSRSSLDLLWRSISLEQMTFVRLIICIIGIYASFLSWALIQERLSTTPYQDPLGGKPKYFKSVLFLNTVQSGFSTAAALIYLLVRKKPSQTVLQVIGLQSDSSSKSTSLTVDKRKIKANNVVKLLGRCLQCAILNSLGSPFGYASLKHIDYPTMILGKSCKLVPVMMMNIILYRRKFAFHKYIVVLMVTIGISMFMLFADHGSKAKKGAQQSSLFGLTLLLINLMIDGATNSTQDEIFSRFTITGSQLMLIMNFLASFLTLVILLVPLPPIISSFLGSSGQDTNELMTAIQFIHSYPKVLNDILLFSAAGAIGQLFIFETLAHFGSLTLVTITVTRKLFTMLLSVVVFKHHLLFGQWLGVIIVFLGIGLEALVKMGHGKAKLIVGEKEKVNLKEL</sequence>
<evidence type="ECO:0000256" key="3">
    <source>
        <dbReference type="ARBA" id="ARBA00022597"/>
    </source>
</evidence>
<evidence type="ECO:0000256" key="2">
    <source>
        <dbReference type="ARBA" id="ARBA00022448"/>
    </source>
</evidence>
<feature type="transmembrane region" description="Helical" evidence="9">
    <location>
        <begin position="377"/>
        <end position="396"/>
    </location>
</feature>
<evidence type="ECO:0000313" key="11">
    <source>
        <dbReference type="Proteomes" id="UP000765509"/>
    </source>
</evidence>
<dbReference type="PANTHER" id="PTHR10778">
    <property type="entry name" value="SOLUTE CARRIER FAMILY 35 MEMBER B"/>
    <property type="match status" value="1"/>
</dbReference>
<feature type="transmembrane region" description="Helical" evidence="9">
    <location>
        <begin position="234"/>
        <end position="252"/>
    </location>
</feature>
<dbReference type="Proteomes" id="UP000765509">
    <property type="component" value="Unassembled WGS sequence"/>
</dbReference>
<protein>
    <recommendedName>
        <fullName evidence="8">UDP-galactose transporter homolog 1</fullName>
    </recommendedName>
</protein>
<feature type="transmembrane region" description="Helical" evidence="9">
    <location>
        <begin position="200"/>
        <end position="222"/>
    </location>
</feature>
<reference evidence="10" key="1">
    <citation type="submission" date="2021-03" db="EMBL/GenBank/DDBJ databases">
        <title>Draft genome sequence of rust myrtle Austropuccinia psidii MF-1, a brazilian biotype.</title>
        <authorList>
            <person name="Quecine M.C."/>
            <person name="Pachon D.M.R."/>
            <person name="Bonatelli M.L."/>
            <person name="Correr F.H."/>
            <person name="Franceschini L.M."/>
            <person name="Leite T.F."/>
            <person name="Margarido G.R.A."/>
            <person name="Almeida C.A."/>
            <person name="Ferrarezi J.A."/>
            <person name="Labate C.A."/>
        </authorList>
    </citation>
    <scope>NUCLEOTIDE SEQUENCE</scope>
    <source>
        <strain evidence="10">MF-1</strain>
    </source>
</reference>
<evidence type="ECO:0000256" key="5">
    <source>
        <dbReference type="ARBA" id="ARBA00022824"/>
    </source>
</evidence>
<gene>
    <name evidence="10" type="ORF">O181_067481</name>
</gene>
<dbReference type="InterPro" id="IPR013657">
    <property type="entry name" value="SCL35B1-4/HUT1"/>
</dbReference>
<keyword evidence="11" id="KW-1185">Reference proteome</keyword>
<organism evidence="10 11">
    <name type="scientific">Austropuccinia psidii MF-1</name>
    <dbReference type="NCBI Taxonomy" id="1389203"/>
    <lineage>
        <taxon>Eukaryota</taxon>
        <taxon>Fungi</taxon>
        <taxon>Dikarya</taxon>
        <taxon>Basidiomycota</taxon>
        <taxon>Pucciniomycotina</taxon>
        <taxon>Pucciniomycetes</taxon>
        <taxon>Pucciniales</taxon>
        <taxon>Sphaerophragmiaceae</taxon>
        <taxon>Austropuccinia</taxon>
    </lineage>
</organism>
<keyword evidence="2" id="KW-0813">Transport</keyword>